<feature type="transmembrane region" description="Helical" evidence="1">
    <location>
        <begin position="14"/>
        <end position="37"/>
    </location>
</feature>
<keyword evidence="1" id="KW-0472">Membrane</keyword>
<sequence>MSDLGFVIPSAEDIFIFFIRAYFLIITFGIIVKLLALKFIKSYPSRRRIINVIFAYLLSFIIIFPLLLSQIINIFSLYFDDLLNTLFIVFKFVIAGVILHGLFELIDNLINKGLKGFAVIIILYVFMVMLVFPSKLSGYLDEEENKYIANQCQCAGFKSQNYCFGIHFFCKKIITENYCTFYNKGEISVELNTTNPDFSKVDAVDLLKNSDIKVETISIEPKNVTGIYLPNTSIYTVDIPLPQFEVLREEYRALYDDNEIDKADLLRRSFIEQVLTNHFNNISYLERVGYDVNVKTGPDLIFEFNRELSPMKAKQIIESSLEKPVRIGTTILNKFEEIKYDKLHVVYKTERKDLSVLKNILRSNSIFTQVSILQQSSCDVIKAY</sequence>
<gene>
    <name evidence="2" type="ORF">A3A93_03680</name>
</gene>
<dbReference type="EMBL" id="MGAL01000014">
    <property type="protein sequence ID" value="OGK48536.1"/>
    <property type="molecule type" value="Genomic_DNA"/>
</dbReference>
<evidence type="ECO:0000256" key="1">
    <source>
        <dbReference type="SAM" id="Phobius"/>
    </source>
</evidence>
<dbReference type="AlphaFoldDB" id="A0A1F7IYT8"/>
<dbReference type="STRING" id="1802061.A3A93_03680"/>
<keyword evidence="1" id="KW-1133">Transmembrane helix</keyword>
<dbReference type="Proteomes" id="UP000177141">
    <property type="component" value="Unassembled WGS sequence"/>
</dbReference>
<reference evidence="2 3" key="1">
    <citation type="journal article" date="2016" name="Nat. Commun.">
        <title>Thousands of microbial genomes shed light on interconnected biogeochemical processes in an aquifer system.</title>
        <authorList>
            <person name="Anantharaman K."/>
            <person name="Brown C.T."/>
            <person name="Hug L.A."/>
            <person name="Sharon I."/>
            <person name="Castelle C.J."/>
            <person name="Probst A.J."/>
            <person name="Thomas B.C."/>
            <person name="Singh A."/>
            <person name="Wilkins M.J."/>
            <person name="Karaoz U."/>
            <person name="Brodie E.L."/>
            <person name="Williams K.H."/>
            <person name="Hubbard S.S."/>
            <person name="Banfield J.F."/>
        </authorList>
    </citation>
    <scope>NUCLEOTIDE SEQUENCE [LARGE SCALE GENOMIC DNA]</scope>
</reference>
<accession>A0A1F7IYT8</accession>
<organism evidence="2 3">
    <name type="scientific">Candidatus Roizmanbacteria bacterium RIFCSPLOWO2_01_FULL_38_12</name>
    <dbReference type="NCBI Taxonomy" id="1802061"/>
    <lineage>
        <taxon>Bacteria</taxon>
        <taxon>Candidatus Roizmaniibacteriota</taxon>
    </lineage>
</organism>
<name>A0A1F7IYT8_9BACT</name>
<keyword evidence="1" id="KW-0812">Transmembrane</keyword>
<feature type="transmembrane region" description="Helical" evidence="1">
    <location>
        <begin position="85"/>
        <end position="106"/>
    </location>
</feature>
<evidence type="ECO:0000313" key="2">
    <source>
        <dbReference type="EMBL" id="OGK48536.1"/>
    </source>
</evidence>
<feature type="transmembrane region" description="Helical" evidence="1">
    <location>
        <begin position="113"/>
        <end position="132"/>
    </location>
</feature>
<feature type="transmembrane region" description="Helical" evidence="1">
    <location>
        <begin position="49"/>
        <end position="79"/>
    </location>
</feature>
<proteinExistence type="predicted"/>
<comment type="caution">
    <text evidence="2">The sequence shown here is derived from an EMBL/GenBank/DDBJ whole genome shotgun (WGS) entry which is preliminary data.</text>
</comment>
<evidence type="ECO:0000313" key="3">
    <source>
        <dbReference type="Proteomes" id="UP000177141"/>
    </source>
</evidence>
<protein>
    <submittedName>
        <fullName evidence="2">Uncharacterized protein</fullName>
    </submittedName>
</protein>